<accession>A0A1S7QRV3</accession>
<proteinExistence type="predicted"/>
<evidence type="ECO:0000313" key="3">
    <source>
        <dbReference type="Proteomes" id="UP000191987"/>
    </source>
</evidence>
<evidence type="ECO:0000313" key="2">
    <source>
        <dbReference type="EMBL" id="CUX40757.1"/>
    </source>
</evidence>
<dbReference type="AlphaFoldDB" id="A0A1S7QRV3"/>
<gene>
    <name evidence="2" type="ORF">AGR7C_Lc100061</name>
</gene>
<organism evidence="2 3">
    <name type="scientific">Agrobacterium deltaense Zutra 3/1</name>
    <dbReference type="NCBI Taxonomy" id="1183427"/>
    <lineage>
        <taxon>Bacteria</taxon>
        <taxon>Pseudomonadati</taxon>
        <taxon>Pseudomonadota</taxon>
        <taxon>Alphaproteobacteria</taxon>
        <taxon>Hyphomicrobiales</taxon>
        <taxon>Rhizobiaceae</taxon>
        <taxon>Rhizobium/Agrobacterium group</taxon>
        <taxon>Agrobacterium</taxon>
    </lineage>
</organism>
<dbReference type="EMBL" id="FBWG01000028">
    <property type="protein sequence ID" value="CUX40757.1"/>
    <property type="molecule type" value="Genomic_DNA"/>
</dbReference>
<name>A0A1S7QRV3_9HYPH</name>
<evidence type="ECO:0000256" key="1">
    <source>
        <dbReference type="SAM" id="Phobius"/>
    </source>
</evidence>
<keyword evidence="1" id="KW-0472">Membrane</keyword>
<protein>
    <submittedName>
        <fullName evidence="2">Uncharacterized protein</fullName>
    </submittedName>
</protein>
<feature type="transmembrane region" description="Helical" evidence="1">
    <location>
        <begin position="33"/>
        <end position="54"/>
    </location>
</feature>
<dbReference type="Proteomes" id="UP000191987">
    <property type="component" value="Unassembled WGS sequence"/>
</dbReference>
<keyword evidence="1" id="KW-0812">Transmembrane</keyword>
<keyword evidence="1" id="KW-1133">Transmembrane helix</keyword>
<reference evidence="2 3" key="1">
    <citation type="submission" date="2016-01" db="EMBL/GenBank/DDBJ databases">
        <authorList>
            <person name="Oliw E.H."/>
        </authorList>
    </citation>
    <scope>NUCLEOTIDE SEQUENCE [LARGE SCALE GENOMIC DNA]</scope>
    <source>
        <strain evidence="2 3">Zutra 3-1</strain>
    </source>
</reference>
<sequence length="70" mass="7510">MEAALIQISPMIPQTRHDLGTFRKDSAVPYGRFFLACATAVLLLGCLGGVALCATRLSEIERIYAAAARV</sequence>